<sequence length="292" mass="33463">MADYEFKYSESFDVTDDVKRAYEKYGFIILRGLMDNEEVAKLTKALVEFGLVEKHSYGVPDSVGREPRCMIWSHPGNDVTGMVPRSEKVVTTCEKLTGGDELYHYHTKIMMKDPKKGGSFEWHQDYGYWYKNGCLAPDLISMFLAIDPCVKENGGLQVLVGSHRLGRIDHSFVEGQQGADKERVEWIKSRCEHLYINLQPGDALLFHCNLLHCSGPNDSEQRRWAFNCSFNKKNNDPVIDHHHPRYTKLDKVPNSAIKECNNFTDFTGKEFLDPATDKTVKAGTKAWEEKKE</sequence>
<keyword evidence="3" id="KW-1185">Reference proteome</keyword>
<name>A0ABD3WAC6_SINWO</name>
<evidence type="ECO:0008006" key="4">
    <source>
        <dbReference type="Google" id="ProtNLM"/>
    </source>
</evidence>
<evidence type="ECO:0000256" key="1">
    <source>
        <dbReference type="ARBA" id="ARBA00001962"/>
    </source>
</evidence>
<proteinExistence type="predicted"/>
<dbReference type="SUPFAM" id="SSF51197">
    <property type="entry name" value="Clavaminate synthase-like"/>
    <property type="match status" value="1"/>
</dbReference>
<comment type="caution">
    <text evidence="2">The sequence shown here is derived from an EMBL/GenBank/DDBJ whole genome shotgun (WGS) entry which is preliminary data.</text>
</comment>
<evidence type="ECO:0000313" key="3">
    <source>
        <dbReference type="Proteomes" id="UP001634394"/>
    </source>
</evidence>
<dbReference type="EMBL" id="JBJQND010000007">
    <property type="protein sequence ID" value="KAL3870822.1"/>
    <property type="molecule type" value="Genomic_DNA"/>
</dbReference>
<dbReference type="PANTHER" id="PTHR20883">
    <property type="entry name" value="PHYTANOYL-COA DIOXYGENASE DOMAIN CONTAINING 1"/>
    <property type="match status" value="1"/>
</dbReference>
<dbReference type="InterPro" id="IPR008775">
    <property type="entry name" value="Phytyl_CoA_dOase-like"/>
</dbReference>
<dbReference type="PANTHER" id="PTHR20883:SF51">
    <property type="entry name" value="PHYTANOYL-COA HYDROXYLASE"/>
    <property type="match status" value="1"/>
</dbReference>
<reference evidence="2 3" key="1">
    <citation type="submission" date="2024-11" db="EMBL/GenBank/DDBJ databases">
        <title>Chromosome-level genome assembly of the freshwater bivalve Anodonta woodiana.</title>
        <authorList>
            <person name="Chen X."/>
        </authorList>
    </citation>
    <scope>NUCLEOTIDE SEQUENCE [LARGE SCALE GENOMIC DNA]</scope>
    <source>
        <strain evidence="2">MN2024</strain>
        <tissue evidence="2">Gills</tissue>
    </source>
</reference>
<dbReference type="Proteomes" id="UP001634394">
    <property type="component" value="Unassembled WGS sequence"/>
</dbReference>
<comment type="cofactor">
    <cofactor evidence="1">
        <name>Fe cation</name>
        <dbReference type="ChEBI" id="CHEBI:24875"/>
    </cofactor>
</comment>
<accession>A0ABD3WAC6</accession>
<dbReference type="Gene3D" id="2.60.120.620">
    <property type="entry name" value="q2cbj1_9rhob like domain"/>
    <property type="match status" value="1"/>
</dbReference>
<protein>
    <recommendedName>
        <fullName evidence="4">Phytanoyl-CoA dioxygenase</fullName>
    </recommendedName>
</protein>
<dbReference type="AlphaFoldDB" id="A0ABD3WAC6"/>
<gene>
    <name evidence="2" type="ORF">ACJMK2_038859</name>
</gene>
<organism evidence="2 3">
    <name type="scientific">Sinanodonta woodiana</name>
    <name type="common">Chinese pond mussel</name>
    <name type="synonym">Anodonta woodiana</name>
    <dbReference type="NCBI Taxonomy" id="1069815"/>
    <lineage>
        <taxon>Eukaryota</taxon>
        <taxon>Metazoa</taxon>
        <taxon>Spiralia</taxon>
        <taxon>Lophotrochozoa</taxon>
        <taxon>Mollusca</taxon>
        <taxon>Bivalvia</taxon>
        <taxon>Autobranchia</taxon>
        <taxon>Heteroconchia</taxon>
        <taxon>Palaeoheterodonta</taxon>
        <taxon>Unionida</taxon>
        <taxon>Unionoidea</taxon>
        <taxon>Unionidae</taxon>
        <taxon>Unioninae</taxon>
        <taxon>Sinanodonta</taxon>
    </lineage>
</organism>
<dbReference type="Pfam" id="PF05721">
    <property type="entry name" value="PhyH"/>
    <property type="match status" value="1"/>
</dbReference>
<evidence type="ECO:0000313" key="2">
    <source>
        <dbReference type="EMBL" id="KAL3870822.1"/>
    </source>
</evidence>